<sequence>MADGEELSSSALYRDNPEWADVKPIYPTKEEDGAVRIAVSEQFRDAFAYFRAVLASGEKSPRAFKLTEDCIQLNPANYTLWKQIEQIKRIKKDENRQFRRELLKELNVDLSKELKYLDDVIMQTPKNYQVWHHRRCVVEWIGASVVEDELSFNAQAVVFFVVFMFVGEDIKKAIDAELAFTTLRLYEDPRNNSAWNNRYFVLQINNCFADPEVVDKEISLAKLFIEKMPNNESVWNYLAGLLLNSGLSSRPNVIDFVEDLYERTEASARAPYLVSFIRDILLEKIENDVNAAESCKRAKELYTELIALDPVRSNYWKHQMRVADNKLERRGFKTTAK</sequence>
<evidence type="ECO:0000256" key="12">
    <source>
        <dbReference type="ARBA" id="ARBA00043086"/>
    </source>
</evidence>
<evidence type="ECO:0000256" key="7">
    <source>
        <dbReference type="ARBA" id="ARBA00022737"/>
    </source>
</evidence>
<keyword evidence="15" id="KW-1185">Reference proteome</keyword>
<dbReference type="GO" id="GO:0005965">
    <property type="term" value="C:protein farnesyltransferase complex"/>
    <property type="evidence" value="ECO:0007669"/>
    <property type="project" value="TreeGrafter"/>
</dbReference>
<evidence type="ECO:0000256" key="8">
    <source>
        <dbReference type="ARBA" id="ARBA00022842"/>
    </source>
</evidence>
<evidence type="ECO:0000256" key="1">
    <source>
        <dbReference type="ARBA" id="ARBA00001946"/>
    </source>
</evidence>
<keyword evidence="5" id="KW-0637">Prenyltransferase</keyword>
<dbReference type="PANTHER" id="PTHR11129:SF1">
    <property type="entry name" value="PROTEIN FARNESYLTRANSFERASE_GERANYLGERANYLTRANSFERASE TYPE-1 SUBUNIT ALPHA"/>
    <property type="match status" value="1"/>
</dbReference>
<dbReference type="GO" id="GO:0004660">
    <property type="term" value="F:protein farnesyltransferase activity"/>
    <property type="evidence" value="ECO:0007669"/>
    <property type="project" value="UniProtKB-EC"/>
</dbReference>
<name>A0A0B1TE97_OESDE</name>
<keyword evidence="7" id="KW-0677">Repeat</keyword>
<comment type="cofactor">
    <cofactor evidence="1">
        <name>Mg(2+)</name>
        <dbReference type="ChEBI" id="CHEBI:18420"/>
    </cofactor>
</comment>
<evidence type="ECO:0000256" key="11">
    <source>
        <dbReference type="ARBA" id="ARBA00042436"/>
    </source>
</evidence>
<keyword evidence="8" id="KW-0460">Magnesium</keyword>
<evidence type="ECO:0000256" key="5">
    <source>
        <dbReference type="ARBA" id="ARBA00022602"/>
    </source>
</evidence>
<evidence type="ECO:0000256" key="4">
    <source>
        <dbReference type="ARBA" id="ARBA00012702"/>
    </source>
</evidence>
<protein>
    <recommendedName>
        <fullName evidence="9">Protein farnesyltransferase/geranylgeranyltransferase type-1 subunit alpha</fullName>
        <ecNumber evidence="4">2.5.1.58</ecNumber>
        <ecNumber evidence="3">2.5.1.59</ecNumber>
    </recommendedName>
    <alternativeName>
        <fullName evidence="12">CAAX farnesyltransferase subunit alpha</fullName>
    </alternativeName>
    <alternativeName>
        <fullName evidence="11">FTase-alpha</fullName>
    </alternativeName>
    <alternativeName>
        <fullName evidence="10">Ras proteins prenyltransferase subunit alpha</fullName>
    </alternativeName>
    <alternativeName>
        <fullName evidence="13">Type I protein geranyl-geranyltransferase subunit alpha</fullName>
    </alternativeName>
</protein>
<organism evidence="14 15">
    <name type="scientific">Oesophagostomum dentatum</name>
    <name type="common">Nodular worm</name>
    <dbReference type="NCBI Taxonomy" id="61180"/>
    <lineage>
        <taxon>Eukaryota</taxon>
        <taxon>Metazoa</taxon>
        <taxon>Ecdysozoa</taxon>
        <taxon>Nematoda</taxon>
        <taxon>Chromadorea</taxon>
        <taxon>Rhabditida</taxon>
        <taxon>Rhabditina</taxon>
        <taxon>Rhabditomorpha</taxon>
        <taxon>Strongyloidea</taxon>
        <taxon>Strongylidae</taxon>
        <taxon>Oesophagostomum</taxon>
    </lineage>
</organism>
<evidence type="ECO:0000256" key="10">
    <source>
        <dbReference type="ARBA" id="ARBA00041392"/>
    </source>
</evidence>
<dbReference type="AlphaFoldDB" id="A0A0B1TE97"/>
<evidence type="ECO:0000256" key="9">
    <source>
        <dbReference type="ARBA" id="ARBA00040965"/>
    </source>
</evidence>
<dbReference type="EMBL" id="KN550655">
    <property type="protein sequence ID" value="KHJ93680.1"/>
    <property type="molecule type" value="Genomic_DNA"/>
</dbReference>
<dbReference type="EC" id="2.5.1.58" evidence="4"/>
<proteinExistence type="inferred from homology"/>
<evidence type="ECO:0000313" key="14">
    <source>
        <dbReference type="EMBL" id="KHJ93680.1"/>
    </source>
</evidence>
<evidence type="ECO:0000256" key="6">
    <source>
        <dbReference type="ARBA" id="ARBA00022679"/>
    </source>
</evidence>
<keyword evidence="6 14" id="KW-0808">Transferase</keyword>
<dbReference type="Proteomes" id="UP000053660">
    <property type="component" value="Unassembled WGS sequence"/>
</dbReference>
<evidence type="ECO:0000313" key="15">
    <source>
        <dbReference type="Proteomes" id="UP000053660"/>
    </source>
</evidence>
<dbReference type="Pfam" id="PF01239">
    <property type="entry name" value="PPTA"/>
    <property type="match status" value="3"/>
</dbReference>
<accession>A0A0B1TE97</accession>
<dbReference type="GO" id="GO:0004662">
    <property type="term" value="F:CAAX-protein geranylgeranyltransferase activity"/>
    <property type="evidence" value="ECO:0007669"/>
    <property type="project" value="UniProtKB-EC"/>
</dbReference>
<dbReference type="SUPFAM" id="SSF48439">
    <property type="entry name" value="Protein prenylyltransferase"/>
    <property type="match status" value="1"/>
</dbReference>
<evidence type="ECO:0000256" key="2">
    <source>
        <dbReference type="ARBA" id="ARBA00006734"/>
    </source>
</evidence>
<comment type="similarity">
    <text evidence="2">Belongs to the protein prenyltransferase subunit alpha family.</text>
</comment>
<evidence type="ECO:0000256" key="13">
    <source>
        <dbReference type="ARBA" id="ARBA00043219"/>
    </source>
</evidence>
<evidence type="ECO:0000256" key="3">
    <source>
        <dbReference type="ARBA" id="ARBA00012700"/>
    </source>
</evidence>
<dbReference type="InterPro" id="IPR002088">
    <property type="entry name" value="Prenyl_trans_a"/>
</dbReference>
<dbReference type="PROSITE" id="PS51147">
    <property type="entry name" value="PFTA"/>
    <property type="match status" value="3"/>
</dbReference>
<dbReference type="Gene3D" id="1.25.40.120">
    <property type="entry name" value="Protein prenylyltransferase"/>
    <property type="match status" value="1"/>
</dbReference>
<gene>
    <name evidence="14" type="ORF">OESDEN_06403</name>
</gene>
<dbReference type="EC" id="2.5.1.59" evidence="3"/>
<reference evidence="14 15" key="1">
    <citation type="submission" date="2014-03" db="EMBL/GenBank/DDBJ databases">
        <title>Draft genome of the hookworm Oesophagostomum dentatum.</title>
        <authorList>
            <person name="Mitreva M."/>
        </authorList>
    </citation>
    <scope>NUCLEOTIDE SEQUENCE [LARGE SCALE GENOMIC DNA]</scope>
    <source>
        <strain evidence="14 15">OD-Hann</strain>
    </source>
</reference>
<dbReference type="OrthoDB" id="272289at2759"/>
<dbReference type="GO" id="GO:0005953">
    <property type="term" value="C:CAAX-protein geranylgeranyltransferase complex"/>
    <property type="evidence" value="ECO:0007669"/>
    <property type="project" value="TreeGrafter"/>
</dbReference>
<dbReference type="PANTHER" id="PTHR11129">
    <property type="entry name" value="PROTEIN FARNESYLTRANSFERASE ALPHA SUBUNIT/RAB GERANYLGERANYL TRANSFERASE ALPHA SUBUNIT"/>
    <property type="match status" value="1"/>
</dbReference>